<dbReference type="GO" id="GO:0017057">
    <property type="term" value="F:6-phosphogluconolactonase activity"/>
    <property type="evidence" value="ECO:0007669"/>
    <property type="project" value="TreeGrafter"/>
</dbReference>
<reference evidence="2" key="1">
    <citation type="journal article" date="2020" name="Stud. Mycol.">
        <title>101 Dothideomycetes genomes: a test case for predicting lifestyles and emergence of pathogens.</title>
        <authorList>
            <person name="Haridas S."/>
            <person name="Albert R."/>
            <person name="Binder M."/>
            <person name="Bloem J."/>
            <person name="Labutti K."/>
            <person name="Salamov A."/>
            <person name="Andreopoulos B."/>
            <person name="Baker S."/>
            <person name="Barry K."/>
            <person name="Bills G."/>
            <person name="Bluhm B."/>
            <person name="Cannon C."/>
            <person name="Castanera R."/>
            <person name="Culley D."/>
            <person name="Daum C."/>
            <person name="Ezra D."/>
            <person name="Gonzalez J."/>
            <person name="Henrissat B."/>
            <person name="Kuo A."/>
            <person name="Liang C."/>
            <person name="Lipzen A."/>
            <person name="Lutzoni F."/>
            <person name="Magnuson J."/>
            <person name="Mondo S."/>
            <person name="Nolan M."/>
            <person name="Ohm R."/>
            <person name="Pangilinan J."/>
            <person name="Park H.-J."/>
            <person name="Ramirez L."/>
            <person name="Alfaro M."/>
            <person name="Sun H."/>
            <person name="Tritt A."/>
            <person name="Yoshinaga Y."/>
            <person name="Zwiers L.-H."/>
            <person name="Turgeon B."/>
            <person name="Goodwin S."/>
            <person name="Spatafora J."/>
            <person name="Crous P."/>
            <person name="Grigoriev I."/>
        </authorList>
    </citation>
    <scope>NUCLEOTIDE SEQUENCE</scope>
    <source>
        <strain evidence="2">CBS 133067</strain>
    </source>
</reference>
<dbReference type="SUPFAM" id="SSF50974">
    <property type="entry name" value="Nitrous oxide reductase, N-terminal domain"/>
    <property type="match status" value="1"/>
</dbReference>
<dbReference type="Pfam" id="PF10282">
    <property type="entry name" value="Lactonase"/>
    <property type="match status" value="1"/>
</dbReference>
<dbReference type="AlphaFoldDB" id="A0A9P4IFP0"/>
<accession>A0A9P4IFP0</accession>
<dbReference type="Gene3D" id="2.130.10.10">
    <property type="entry name" value="YVTN repeat-like/Quinoprotein amine dehydrogenase"/>
    <property type="match status" value="1"/>
</dbReference>
<evidence type="ECO:0000313" key="3">
    <source>
        <dbReference type="Proteomes" id="UP000799772"/>
    </source>
</evidence>
<protein>
    <submittedName>
        <fullName evidence="2">3-carboxy-cis,cis-mucoante lactonizing enzyme</fullName>
    </submittedName>
</protein>
<dbReference type="InterPro" id="IPR011045">
    <property type="entry name" value="N2O_reductase_N"/>
</dbReference>
<evidence type="ECO:0000313" key="2">
    <source>
        <dbReference type="EMBL" id="KAF2098468.1"/>
    </source>
</evidence>
<organism evidence="2 3">
    <name type="scientific">Rhizodiscina lignyota</name>
    <dbReference type="NCBI Taxonomy" id="1504668"/>
    <lineage>
        <taxon>Eukaryota</taxon>
        <taxon>Fungi</taxon>
        <taxon>Dikarya</taxon>
        <taxon>Ascomycota</taxon>
        <taxon>Pezizomycotina</taxon>
        <taxon>Dothideomycetes</taxon>
        <taxon>Pleosporomycetidae</taxon>
        <taxon>Aulographales</taxon>
        <taxon>Rhizodiscinaceae</taxon>
        <taxon>Rhizodiscina</taxon>
    </lineage>
</organism>
<evidence type="ECO:0000256" key="1">
    <source>
        <dbReference type="ARBA" id="ARBA00005564"/>
    </source>
</evidence>
<keyword evidence="3" id="KW-1185">Reference proteome</keyword>
<dbReference type="OrthoDB" id="9972196at2759"/>
<dbReference type="PANTHER" id="PTHR30344">
    <property type="entry name" value="6-PHOSPHOGLUCONOLACTONASE-RELATED"/>
    <property type="match status" value="1"/>
</dbReference>
<dbReference type="Proteomes" id="UP000799772">
    <property type="component" value="Unassembled WGS sequence"/>
</dbReference>
<comment type="caution">
    <text evidence="2">The sequence shown here is derived from an EMBL/GenBank/DDBJ whole genome shotgun (WGS) entry which is preliminary data.</text>
</comment>
<dbReference type="InterPro" id="IPR019405">
    <property type="entry name" value="Lactonase_7-beta_prop"/>
</dbReference>
<dbReference type="EMBL" id="ML978126">
    <property type="protein sequence ID" value="KAF2098468.1"/>
    <property type="molecule type" value="Genomic_DNA"/>
</dbReference>
<comment type="similarity">
    <text evidence="1">Belongs to the cycloisomerase 2 family.</text>
</comment>
<gene>
    <name evidence="2" type="ORF">NA57DRAFT_56136</name>
</gene>
<name>A0A9P4IFP0_9PEZI</name>
<dbReference type="PANTHER" id="PTHR30344:SF1">
    <property type="entry name" value="6-PHOSPHOGLUCONOLACTONASE"/>
    <property type="match status" value="1"/>
</dbReference>
<sequence>MLGAGNLLRMMHTLYVAHQSRGIITLTFDPCKPPSSSIQIENTVQAGYLPQWLTLHGDYVYSMSRTQFPDESSTSAGIFAFEKAELSKETGPPIHDGNLIFVSNTSSNGLGGVYCGIGNNGQTISAANINGGTVSIHPLSEKGQIGEATYVFNYNHDSEVQHNPHQAAFDPSGKWMLVPDRSADLLRVYRVAGPNNVTQVHVVKLPHGTGCRHVTFRAFSPTRTFAYLVSENDNTVRVFALDGVENAPECSSNPPSDKIEVKLLQTASTLGPGSNRTPPARVHLAAEVAISNDGRHFYASNRDTKSAASDTIAIYSVHPESESQHLEYLGQSETHGKIPRHFSLSPDPGNRYLAVANQVSNTIMIMRRDTDTGLIGDLVGEISLGDFDKTTKKGPVAVVWSSE</sequence>
<dbReference type="InterPro" id="IPR050282">
    <property type="entry name" value="Cycloisomerase_2"/>
</dbReference>
<dbReference type="InterPro" id="IPR015943">
    <property type="entry name" value="WD40/YVTN_repeat-like_dom_sf"/>
</dbReference>
<proteinExistence type="inferred from homology"/>